<feature type="domain" description="Acyl-CoA dehydrogenase/oxidase C-terminal" evidence="6">
    <location>
        <begin position="201"/>
        <end position="336"/>
    </location>
</feature>
<keyword evidence="3" id="KW-0285">Flavoprotein</keyword>
<evidence type="ECO:0000313" key="8">
    <source>
        <dbReference type="Proteomes" id="UP001056035"/>
    </source>
</evidence>
<gene>
    <name evidence="7" type="ORF">NBH00_08375</name>
</gene>
<reference evidence="7 8" key="1">
    <citation type="submission" date="2022-06" db="EMBL/GenBank/DDBJ databases">
        <title>Paraconexibacter antarcticus.</title>
        <authorList>
            <person name="Kim C.S."/>
        </authorList>
    </citation>
    <scope>NUCLEOTIDE SEQUENCE [LARGE SCALE GENOMIC DNA]</scope>
    <source>
        <strain evidence="7 8">02-257</strain>
    </source>
</reference>
<dbReference type="InterPro" id="IPR037069">
    <property type="entry name" value="AcylCoA_DH/ox_N_sf"/>
</dbReference>
<dbReference type="SUPFAM" id="SSF47203">
    <property type="entry name" value="Acyl-CoA dehydrogenase C-terminal domain-like"/>
    <property type="match status" value="1"/>
</dbReference>
<organism evidence="7 8">
    <name type="scientific">Paraconexibacter antarcticus</name>
    <dbReference type="NCBI Taxonomy" id="2949664"/>
    <lineage>
        <taxon>Bacteria</taxon>
        <taxon>Bacillati</taxon>
        <taxon>Actinomycetota</taxon>
        <taxon>Thermoleophilia</taxon>
        <taxon>Solirubrobacterales</taxon>
        <taxon>Paraconexibacteraceae</taxon>
        <taxon>Paraconexibacter</taxon>
    </lineage>
</organism>
<dbReference type="Gene3D" id="1.20.140.10">
    <property type="entry name" value="Butyryl-CoA Dehydrogenase, subunit A, domain 3"/>
    <property type="match status" value="1"/>
</dbReference>
<evidence type="ECO:0000256" key="3">
    <source>
        <dbReference type="ARBA" id="ARBA00022630"/>
    </source>
</evidence>
<protein>
    <submittedName>
        <fullName evidence="7">Acyl-CoA/acyl-ACP dehydrogenase</fullName>
    </submittedName>
</protein>
<dbReference type="Proteomes" id="UP001056035">
    <property type="component" value="Chromosome"/>
</dbReference>
<evidence type="ECO:0000256" key="2">
    <source>
        <dbReference type="ARBA" id="ARBA00009347"/>
    </source>
</evidence>
<keyword evidence="5" id="KW-0560">Oxidoreductase</keyword>
<dbReference type="Pfam" id="PF00441">
    <property type="entry name" value="Acyl-CoA_dh_1"/>
    <property type="match status" value="1"/>
</dbReference>
<dbReference type="EMBL" id="CP098502">
    <property type="protein sequence ID" value="UTI66209.1"/>
    <property type="molecule type" value="Genomic_DNA"/>
</dbReference>
<keyword evidence="8" id="KW-1185">Reference proteome</keyword>
<dbReference type="InterPro" id="IPR009075">
    <property type="entry name" value="AcylCo_DH/oxidase_C"/>
</dbReference>
<dbReference type="PANTHER" id="PTHR43884:SF20">
    <property type="entry name" value="ACYL-COA DEHYDROGENASE FADE28"/>
    <property type="match status" value="1"/>
</dbReference>
<dbReference type="Gene3D" id="1.10.540.10">
    <property type="entry name" value="Acyl-CoA dehydrogenase/oxidase, N-terminal domain"/>
    <property type="match status" value="1"/>
</dbReference>
<accession>A0ABY5DZ29</accession>
<name>A0ABY5DZ29_9ACTN</name>
<dbReference type="RefSeq" id="WP_254572884.1">
    <property type="nucleotide sequence ID" value="NZ_CP098502.1"/>
</dbReference>
<dbReference type="PANTHER" id="PTHR43884">
    <property type="entry name" value="ACYL-COA DEHYDROGENASE"/>
    <property type="match status" value="1"/>
</dbReference>
<dbReference type="InterPro" id="IPR009100">
    <property type="entry name" value="AcylCoA_DH/oxidase_NM_dom_sf"/>
</dbReference>
<comment type="similarity">
    <text evidence="2">Belongs to the acyl-CoA dehydrogenase family.</text>
</comment>
<dbReference type="SUPFAM" id="SSF56645">
    <property type="entry name" value="Acyl-CoA dehydrogenase NM domain-like"/>
    <property type="match status" value="1"/>
</dbReference>
<evidence type="ECO:0000256" key="5">
    <source>
        <dbReference type="ARBA" id="ARBA00023002"/>
    </source>
</evidence>
<evidence type="ECO:0000313" key="7">
    <source>
        <dbReference type="EMBL" id="UTI66209.1"/>
    </source>
</evidence>
<dbReference type="InterPro" id="IPR036250">
    <property type="entry name" value="AcylCo_DH-like_C"/>
</dbReference>
<evidence type="ECO:0000256" key="1">
    <source>
        <dbReference type="ARBA" id="ARBA00001974"/>
    </source>
</evidence>
<keyword evidence="4" id="KW-0274">FAD</keyword>
<evidence type="ECO:0000256" key="4">
    <source>
        <dbReference type="ARBA" id="ARBA00022827"/>
    </source>
</evidence>
<sequence length="364" mass="37079">MSDHRHLLLDTVGRMLSECCGPDVVGAAEGSWPADLWRVVEAAGLPLAAVDEAAGGGGATVADALTVARLAASYAAPLPLGETGLLAGHLLTTAGLAVPSGPLAAAWTGVEVRLDGGRCVLSGRADRLPWGRVASRIAVLAEGADGLHVCSVEPSAGTVEVGSNVAGEPRDSVVFHGVEIAAGDHARAAAEVTRAALDGRGALLRAAQIAGAITAATRLTVIYAGERQQFGRPIAKFQAVGQQLALLAAEEAAANAAVELALAALDAGRDGVDEIAAAKVRAGEAAGSAAEIAHQVHGAIGFTREHRLHHLTRRLWAWRDEYGSEAIWARRLGERALTAGGNATWTMITDTSRSAAPVASGATT</sequence>
<proteinExistence type="inferred from homology"/>
<evidence type="ECO:0000259" key="6">
    <source>
        <dbReference type="Pfam" id="PF00441"/>
    </source>
</evidence>
<comment type="cofactor">
    <cofactor evidence="1">
        <name>FAD</name>
        <dbReference type="ChEBI" id="CHEBI:57692"/>
    </cofactor>
</comment>